<accession>A0AAV2FZH5</accession>
<evidence type="ECO:0000313" key="1">
    <source>
        <dbReference type="EMBL" id="CAL1403063.1"/>
    </source>
</evidence>
<dbReference type="EMBL" id="OZ034820">
    <property type="protein sequence ID" value="CAL1403063.1"/>
    <property type="molecule type" value="Genomic_DNA"/>
</dbReference>
<organism evidence="1 2">
    <name type="scientific">Linum trigynum</name>
    <dbReference type="NCBI Taxonomy" id="586398"/>
    <lineage>
        <taxon>Eukaryota</taxon>
        <taxon>Viridiplantae</taxon>
        <taxon>Streptophyta</taxon>
        <taxon>Embryophyta</taxon>
        <taxon>Tracheophyta</taxon>
        <taxon>Spermatophyta</taxon>
        <taxon>Magnoliopsida</taxon>
        <taxon>eudicotyledons</taxon>
        <taxon>Gunneridae</taxon>
        <taxon>Pentapetalae</taxon>
        <taxon>rosids</taxon>
        <taxon>fabids</taxon>
        <taxon>Malpighiales</taxon>
        <taxon>Linaceae</taxon>
        <taxon>Linum</taxon>
    </lineage>
</organism>
<dbReference type="AlphaFoldDB" id="A0AAV2FZH5"/>
<dbReference type="Proteomes" id="UP001497516">
    <property type="component" value="Chromosome 7"/>
</dbReference>
<reference evidence="1 2" key="1">
    <citation type="submission" date="2024-04" db="EMBL/GenBank/DDBJ databases">
        <authorList>
            <person name="Fracassetti M."/>
        </authorList>
    </citation>
    <scope>NUCLEOTIDE SEQUENCE [LARGE SCALE GENOMIC DNA]</scope>
</reference>
<protein>
    <submittedName>
        <fullName evidence="1">Uncharacterized protein</fullName>
    </submittedName>
</protein>
<evidence type="ECO:0000313" key="2">
    <source>
        <dbReference type="Proteomes" id="UP001497516"/>
    </source>
</evidence>
<name>A0AAV2FZH5_9ROSI</name>
<gene>
    <name evidence="1" type="ORF">LTRI10_LOCUS43024</name>
</gene>
<keyword evidence="2" id="KW-1185">Reference proteome</keyword>
<proteinExistence type="predicted"/>
<sequence>MSSSFPFLSYSLAAEIVESVEKSLAPHPCRRLPLLSPLRVHHPNLNRAPQPVPRRRCRHHQEALGRGQIWVAGGRELNLERERPFVAGALEGFIEIGKGCRSSSSTELEKDSPTTMMGWVAMISPSFPRAGIR</sequence>